<dbReference type="AlphaFoldDB" id="A0A371ELS8"/>
<dbReference type="EMBL" id="QJKJ01013193">
    <property type="protein sequence ID" value="RDX66936.1"/>
    <property type="molecule type" value="Genomic_DNA"/>
</dbReference>
<accession>A0A371ELS8</accession>
<feature type="non-terminal residue" evidence="1">
    <location>
        <position position="1"/>
    </location>
</feature>
<evidence type="ECO:0000313" key="2">
    <source>
        <dbReference type="Proteomes" id="UP000257109"/>
    </source>
</evidence>
<sequence>MQTILTGANLTPLGTMRTSNPVITFDDQDLTHGQPGHNEPMKLKLPSSHLIECLGSLYGFAGEQVSIMGTIELETTLNRLGTVISTYHLCMKYPIGRRVGSIWVDSWVARRCYEDSLRIRSCPSGTT</sequence>
<comment type="caution">
    <text evidence="1">The sequence shown here is derived from an EMBL/GenBank/DDBJ whole genome shotgun (WGS) entry which is preliminary data.</text>
</comment>
<dbReference type="OrthoDB" id="2919534at2759"/>
<name>A0A371ELS8_MUCPR</name>
<gene>
    <name evidence="1" type="ORF">CR513_54244</name>
</gene>
<protein>
    <submittedName>
        <fullName evidence="1">Uncharacterized protein</fullName>
    </submittedName>
</protein>
<evidence type="ECO:0000313" key="1">
    <source>
        <dbReference type="EMBL" id="RDX66936.1"/>
    </source>
</evidence>
<organism evidence="1 2">
    <name type="scientific">Mucuna pruriens</name>
    <name type="common">Velvet bean</name>
    <name type="synonym">Dolichos pruriens</name>
    <dbReference type="NCBI Taxonomy" id="157652"/>
    <lineage>
        <taxon>Eukaryota</taxon>
        <taxon>Viridiplantae</taxon>
        <taxon>Streptophyta</taxon>
        <taxon>Embryophyta</taxon>
        <taxon>Tracheophyta</taxon>
        <taxon>Spermatophyta</taxon>
        <taxon>Magnoliopsida</taxon>
        <taxon>eudicotyledons</taxon>
        <taxon>Gunneridae</taxon>
        <taxon>Pentapetalae</taxon>
        <taxon>rosids</taxon>
        <taxon>fabids</taxon>
        <taxon>Fabales</taxon>
        <taxon>Fabaceae</taxon>
        <taxon>Papilionoideae</taxon>
        <taxon>50 kb inversion clade</taxon>
        <taxon>NPAAA clade</taxon>
        <taxon>indigoferoid/millettioid clade</taxon>
        <taxon>Phaseoleae</taxon>
        <taxon>Mucuna</taxon>
    </lineage>
</organism>
<keyword evidence="2" id="KW-1185">Reference proteome</keyword>
<dbReference type="Proteomes" id="UP000257109">
    <property type="component" value="Unassembled WGS sequence"/>
</dbReference>
<reference evidence="1" key="1">
    <citation type="submission" date="2018-05" db="EMBL/GenBank/DDBJ databases">
        <title>Draft genome of Mucuna pruriens seed.</title>
        <authorList>
            <person name="Nnadi N.E."/>
            <person name="Vos R."/>
            <person name="Hasami M.H."/>
            <person name="Devisetty U.K."/>
            <person name="Aguiy J.C."/>
        </authorList>
    </citation>
    <scope>NUCLEOTIDE SEQUENCE [LARGE SCALE GENOMIC DNA]</scope>
    <source>
        <strain evidence="1">JCA_2017</strain>
    </source>
</reference>
<proteinExistence type="predicted"/>